<dbReference type="KEGG" id="scac:106082484"/>
<proteinExistence type="predicted"/>
<dbReference type="Proteomes" id="UP000095300">
    <property type="component" value="Unassembled WGS sequence"/>
</dbReference>
<dbReference type="InterPro" id="IPR019265">
    <property type="entry name" value="RTRAF"/>
</dbReference>
<dbReference type="STRING" id="35570.A0A1I8PE32"/>
<gene>
    <name evidence="1" type="primary">106082484</name>
</gene>
<name>A0A1I8PE32_STOCA</name>
<protein>
    <recommendedName>
        <fullName evidence="3">RNA transcription, translation and transport factor protein</fullName>
    </recommendedName>
</protein>
<dbReference type="Pfam" id="PF10036">
    <property type="entry name" value="RLL"/>
    <property type="match status" value="1"/>
</dbReference>
<evidence type="ECO:0000313" key="1">
    <source>
        <dbReference type="EnsemblMetazoa" id="SCAU007261-PA"/>
    </source>
</evidence>
<dbReference type="AlphaFoldDB" id="A0A1I8PE32"/>
<reference evidence="1" key="1">
    <citation type="submission" date="2020-05" db="UniProtKB">
        <authorList>
            <consortium name="EnsemblMetazoa"/>
        </authorList>
    </citation>
    <scope>IDENTIFICATION</scope>
    <source>
        <strain evidence="1">USDA</strain>
    </source>
</reference>
<dbReference type="VEuPathDB" id="VectorBase:SCAU007261"/>
<dbReference type="EnsemblMetazoa" id="SCAU007261-RA">
    <property type="protein sequence ID" value="SCAU007261-PA"/>
    <property type="gene ID" value="SCAU007261"/>
</dbReference>
<accession>A0A1I8PE32</accession>
<keyword evidence="2" id="KW-1185">Reference proteome</keyword>
<evidence type="ECO:0008006" key="3">
    <source>
        <dbReference type="Google" id="ProtNLM"/>
    </source>
</evidence>
<evidence type="ECO:0000313" key="2">
    <source>
        <dbReference type="Proteomes" id="UP000095300"/>
    </source>
</evidence>
<organism evidence="1 2">
    <name type="scientific">Stomoxys calcitrans</name>
    <name type="common">Stable fly</name>
    <name type="synonym">Conops calcitrans</name>
    <dbReference type="NCBI Taxonomy" id="35570"/>
    <lineage>
        <taxon>Eukaryota</taxon>
        <taxon>Metazoa</taxon>
        <taxon>Ecdysozoa</taxon>
        <taxon>Arthropoda</taxon>
        <taxon>Hexapoda</taxon>
        <taxon>Insecta</taxon>
        <taxon>Pterygota</taxon>
        <taxon>Neoptera</taxon>
        <taxon>Endopterygota</taxon>
        <taxon>Diptera</taxon>
        <taxon>Brachycera</taxon>
        <taxon>Muscomorpha</taxon>
        <taxon>Muscoidea</taxon>
        <taxon>Muscidae</taxon>
        <taxon>Stomoxys</taxon>
    </lineage>
</organism>
<sequence>MLKLKLEALEHPTPDKLNWNDRKVFASTILWLEDQKIRTYKIEDRENLRKVDDLSKWEPAYTQYKKDLGMPSFKTPVEELSWILSYAIRLEFLDAPDAYKDLSSEKVAEQSNKSIKPSIKNENFFDNMDFQHKDFIAGVRSLSSKLKIPNHPNHLLQLEAIARIVKERMAPGVRNRPPIVGTPFPFEKGNDIVSPNDTNLDYPVRILRLLQIQSLRELQTHINETIVAVQNVTANPKTDTKLGKVGF</sequence>
<dbReference type="PANTHER" id="PTHR15924">
    <property type="entry name" value="CLE"/>
    <property type="match status" value="1"/>
</dbReference>